<evidence type="ECO:0000259" key="2">
    <source>
        <dbReference type="Pfam" id="PF09176"/>
    </source>
</evidence>
<evidence type="ECO:0000313" key="4">
    <source>
        <dbReference type="Proteomes" id="UP000318478"/>
    </source>
</evidence>
<dbReference type="InterPro" id="IPR037089">
    <property type="entry name" value="Methyl-teptahyd_DH_N_sf"/>
</dbReference>
<keyword evidence="4" id="KW-1185">Reference proteome</keyword>
<keyword evidence="1" id="KW-0560">Oxidoreductase</keyword>
<protein>
    <submittedName>
        <fullName evidence="3">Bifunctional protein MdtA</fullName>
    </submittedName>
</protein>
<dbReference type="SUPFAM" id="SSF53223">
    <property type="entry name" value="Aminoacid dehydrogenase-like, N-terminal domain"/>
    <property type="match status" value="1"/>
</dbReference>
<reference evidence="3 4" key="1">
    <citation type="submission" date="2019-02" db="EMBL/GenBank/DDBJ databases">
        <title>Deep-cultivation of Planctomycetes and their phenomic and genomic characterization uncovers novel biology.</title>
        <authorList>
            <person name="Wiegand S."/>
            <person name="Jogler M."/>
            <person name="Boedeker C."/>
            <person name="Pinto D."/>
            <person name="Vollmers J."/>
            <person name="Rivas-Marin E."/>
            <person name="Kohn T."/>
            <person name="Peeters S.H."/>
            <person name="Heuer A."/>
            <person name="Rast P."/>
            <person name="Oberbeckmann S."/>
            <person name="Bunk B."/>
            <person name="Jeske O."/>
            <person name="Meyerdierks A."/>
            <person name="Storesund J.E."/>
            <person name="Kallscheuer N."/>
            <person name="Luecker S."/>
            <person name="Lage O.M."/>
            <person name="Pohl T."/>
            <person name="Merkel B.J."/>
            <person name="Hornburger P."/>
            <person name="Mueller R.-W."/>
            <person name="Bruemmer F."/>
            <person name="Labrenz M."/>
            <person name="Spormann A.M."/>
            <person name="Op Den Camp H."/>
            <person name="Overmann J."/>
            <person name="Amann R."/>
            <person name="Jetten M.S.M."/>
            <person name="Mascher T."/>
            <person name="Medema M.H."/>
            <person name="Devos D.P."/>
            <person name="Kaster A.-K."/>
            <person name="Ovreas L."/>
            <person name="Rohde M."/>
            <person name="Galperin M.Y."/>
            <person name="Jogler C."/>
        </authorList>
    </citation>
    <scope>NUCLEOTIDE SEQUENCE [LARGE SCALE GENOMIC DNA]</scope>
    <source>
        <strain evidence="3 4">Pla123a</strain>
    </source>
</reference>
<dbReference type="InterPro" id="IPR015259">
    <property type="entry name" value="Methyl-teptahyd_DH_N"/>
</dbReference>
<evidence type="ECO:0000256" key="1">
    <source>
        <dbReference type="ARBA" id="ARBA00023002"/>
    </source>
</evidence>
<dbReference type="OrthoDB" id="6180at2"/>
<dbReference type="AlphaFoldDB" id="A0A5C5YTE7"/>
<gene>
    <name evidence="3" type="primary">mtdA</name>
    <name evidence="3" type="ORF">Pla123a_10650</name>
</gene>
<accession>A0A5C5YTE7</accession>
<dbReference type="RefSeq" id="WP_146584597.1">
    <property type="nucleotide sequence ID" value="NZ_SJPO01000002.1"/>
</dbReference>
<dbReference type="Proteomes" id="UP000318478">
    <property type="component" value="Unassembled WGS sequence"/>
</dbReference>
<dbReference type="EMBL" id="SJPO01000002">
    <property type="protein sequence ID" value="TWT78274.1"/>
    <property type="molecule type" value="Genomic_DNA"/>
</dbReference>
<dbReference type="InterPro" id="IPR046346">
    <property type="entry name" value="Aminoacid_DH-like_N_sf"/>
</dbReference>
<dbReference type="Pfam" id="PF09176">
    <property type="entry name" value="Mpt_N"/>
    <property type="match status" value="1"/>
</dbReference>
<evidence type="ECO:0000313" key="3">
    <source>
        <dbReference type="EMBL" id="TWT78274.1"/>
    </source>
</evidence>
<proteinExistence type="predicted"/>
<comment type="caution">
    <text evidence="3">The sequence shown here is derived from an EMBL/GenBank/DDBJ whole genome shotgun (WGS) entry which is preliminary data.</text>
</comment>
<feature type="domain" description="Methylene-tetrahydromethanopterin dehydrogenase N-terminal" evidence="2">
    <location>
        <begin position="17"/>
        <end position="97"/>
    </location>
</feature>
<dbReference type="SUPFAM" id="SSF51735">
    <property type="entry name" value="NAD(P)-binding Rossmann-fold domains"/>
    <property type="match status" value="1"/>
</dbReference>
<dbReference type="Gene3D" id="3.40.50.720">
    <property type="entry name" value="NAD(P)-binding Rossmann-like Domain"/>
    <property type="match status" value="1"/>
</dbReference>
<name>A0A5C5YTE7_9BACT</name>
<dbReference type="GO" id="GO:0016491">
    <property type="term" value="F:oxidoreductase activity"/>
    <property type="evidence" value="ECO:0007669"/>
    <property type="project" value="UniProtKB-KW"/>
</dbReference>
<dbReference type="Gene3D" id="3.40.50.10280">
    <property type="entry name" value="Methylene-tetrahydromethanopterin dehydrogenase, N-terminal domain"/>
    <property type="match status" value="1"/>
</dbReference>
<dbReference type="InterPro" id="IPR036291">
    <property type="entry name" value="NAD(P)-bd_dom_sf"/>
</dbReference>
<sequence length="285" mass="28975">MPAKILLCLDSDPQPSVFDAVVAVDSGVDHLLRHGGVTPADVEGLVHGAMFTRAPDQLQNTALFIGGSDVAAGEELLAAAAECFFGPMRVSVLLDSNGCNTTAAAAVLAASRHAELGDKPTATVLGSGPVGQRIALLLAGEGVRVQVASRKQARAREVCERLADHVDGSLLEAVGRDQKPVAAILSGGDLLFSAGPAGVEMVTADELAAASPRVAIDLNAAPPLGIGGIEVTDKAVDRSGCVSYGAIGVGGTKMKIHRAAIARLFETNDAVLDAAEVYELGKAIG</sequence>
<organism evidence="3 4">
    <name type="scientific">Posidoniimonas polymericola</name>
    <dbReference type="NCBI Taxonomy" id="2528002"/>
    <lineage>
        <taxon>Bacteria</taxon>
        <taxon>Pseudomonadati</taxon>
        <taxon>Planctomycetota</taxon>
        <taxon>Planctomycetia</taxon>
        <taxon>Pirellulales</taxon>
        <taxon>Lacipirellulaceae</taxon>
        <taxon>Posidoniimonas</taxon>
    </lineage>
</organism>